<dbReference type="Pfam" id="PF03382">
    <property type="entry name" value="DUF285"/>
    <property type="match status" value="5"/>
</dbReference>
<keyword evidence="3" id="KW-1185">Reference proteome</keyword>
<dbReference type="InterPro" id="IPR026341">
    <property type="entry name" value="T9SS_type_B"/>
</dbReference>
<dbReference type="OrthoDB" id="9813840at2"/>
<gene>
    <name evidence="2" type="ORF">SAMN04487910_3974</name>
</gene>
<dbReference type="Gene3D" id="2.60.40.10">
    <property type="entry name" value="Immunoglobulins"/>
    <property type="match status" value="7"/>
</dbReference>
<dbReference type="Proteomes" id="UP000198521">
    <property type="component" value="Unassembled WGS sequence"/>
</dbReference>
<dbReference type="STRING" id="1038014.SAMN04487910_3974"/>
<dbReference type="InterPro" id="IPR000601">
    <property type="entry name" value="PKD_dom"/>
</dbReference>
<dbReference type="Pfam" id="PF13585">
    <property type="entry name" value="CHU_C"/>
    <property type="match status" value="1"/>
</dbReference>
<dbReference type="InterPro" id="IPR035986">
    <property type="entry name" value="PKD_dom_sf"/>
</dbReference>
<reference evidence="2 3" key="1">
    <citation type="submission" date="2016-10" db="EMBL/GenBank/DDBJ databases">
        <authorList>
            <person name="de Groot N.N."/>
        </authorList>
    </citation>
    <scope>NUCLEOTIDE SEQUENCE [LARGE SCALE GENOMIC DNA]</scope>
    <source>
        <strain evidence="2 3">DSM 25232</strain>
    </source>
</reference>
<evidence type="ECO:0000313" key="3">
    <source>
        <dbReference type="Proteomes" id="UP000198521"/>
    </source>
</evidence>
<evidence type="ECO:0000313" key="2">
    <source>
        <dbReference type="EMBL" id="SEM05061.1"/>
    </source>
</evidence>
<dbReference type="PROSITE" id="PS50093">
    <property type="entry name" value="PKD"/>
    <property type="match status" value="1"/>
</dbReference>
<dbReference type="RefSeq" id="WP_091411660.1">
    <property type="nucleotide sequence ID" value="NZ_FOAB01000008.1"/>
</dbReference>
<organism evidence="2 3">
    <name type="scientific">Aquimarina amphilecti</name>
    <dbReference type="NCBI Taxonomy" id="1038014"/>
    <lineage>
        <taxon>Bacteria</taxon>
        <taxon>Pseudomonadati</taxon>
        <taxon>Bacteroidota</taxon>
        <taxon>Flavobacteriia</taxon>
        <taxon>Flavobacteriales</taxon>
        <taxon>Flavobacteriaceae</taxon>
        <taxon>Aquimarina</taxon>
    </lineage>
</organism>
<evidence type="ECO:0000259" key="1">
    <source>
        <dbReference type="PROSITE" id="PS50093"/>
    </source>
</evidence>
<dbReference type="SUPFAM" id="SSF49299">
    <property type="entry name" value="PKD domain"/>
    <property type="match status" value="1"/>
</dbReference>
<dbReference type="NCBIfam" id="TIGR02167">
    <property type="entry name" value="Liste_lipo_26"/>
    <property type="match status" value="7"/>
</dbReference>
<dbReference type="InterPro" id="IPR013783">
    <property type="entry name" value="Ig-like_fold"/>
</dbReference>
<dbReference type="InterPro" id="IPR005046">
    <property type="entry name" value="DUF285"/>
</dbReference>
<accession>A0A1H7V766</accession>
<protein>
    <submittedName>
        <fullName evidence="2">Gliding motility-associated C-terminal domain-containing protein</fullName>
    </submittedName>
</protein>
<sequence length="2389" mass="262161">MIKKIHLRTILYLLSYSLFIAPVFNGHSLENTIEKSEFTSFVGEFTSIWDTTQPGTSANNEITIPTNPAYTYNYTVDWGDGATDTGVTGDMTHTYTTPGTYTVKISGDFPAIYFNNSGDEEKIIEILEWGIIEWRTMENAFYGCSNLNFDAIDSPNLSQTTSLKNMFRGCLSFNGIVNNWDVGTITDISGMFYDAEIFNRPLDNWNVINVTNMSETFRDAELFNEPLDNWNTATVTNMQGMFDDAERFNQNINNWDVSNVTDMSRMFLDASAYNNPLNNWNVSNVTNMSQMFDDANSFNQNINNWIVDNVTDMSGMFSCINFNQPLDNWNVSAVTDMSSMFSVNRNFSQPINNWDVSSVTNMDTMFFFTVFNLPLDQWDVSAVTSMNSMFNRALFNLPLNDWDVSSVTSLSRMFGGNTSFTTPFNQPLDQWNTSAVVNVSGMFGWSAFNQNINDWDVSSVTNMSTMFASNTVYDQPLDNWAISTVTNTQAMFSGATSFNQDIINWDTQNITNMNVMFSGAQMFNQNLASWNITSVTQMGNMLSNSGLSQENYDNILIGWASQAVQSNVSLGALNIRYCDGRIARQELIDNFNWTITGDIVNCTNVFCTEIISPLDGAIGVPANSDIVWNAAPQATGYLVSLRRENGGATQVIYDNEDLGNVTRITFTNEFLDGDVVYITVVPYNAEGPAENCDEISFSVVSSWQNNPNAYRIQIDTRIDGFATTPLNQFEVETNNDFTYNINIDWGDGEYDNNVTSDIIHTYDVPGIYNVAIIGEFPNPYFGVFGDGEKVLSIDRWGTFEYLSMEKACNDCENMIYNATDIPNLSQVTSMNEMFDGAVLFDANINDWDVSNVTDMSGLFNRTTAFNQPLDNWVVDNVTNMSRMFSSATSFNQPLDAWNTSNVEFMSSMFRSARSFTQNINGWDVSSVTNMASMFEGARLYNSPMDSWDVSSVTNMAGMFKRALIFNQSLNAWNVSNVTNMAEMFNGFFLDMEFNASLNDWDVGNVTDMREMFAYCPQFDQPLNNWNVGNVTDMSEMFHEASVFNQDINSWNVTNVITMQSMFEDALAFNEPLNNWDVNSVVSMVSTFQNAQAFDQPLNMWDVSAVANMTSMFRSANAFNQPIDNWNVSSVTLMTSMFERASAFNQNLNPWDVSVVTNMDSMFKDAIVFDQSLDSWDTGEVQNMQEMFSGATAFNQNIDSWNVSFVTTMEEMFRNATSYNQSMDSWNVASVTTMEGMFQGATSFNEAISSWNVRGVNTMAYMFDGATSFNQLLNNWRVSGVQNMDYMFRNASSYNQEMNMWNMGSVSMQSMLENATAFDQFLGDWNISSVSNMLDMLDNTALTRENYDSTLIAWSEQALTTGINLGAESLLYCDSIDERQSMIDTYGWIFTDDIRDCPIPVCTQLTSPENGDVDVPINTNLVWEPVLYATEYVLTITLQPSGTIINATVTTESYEFMANELVGSTSVTVLIEPRNDEGIATGCVVETFSLSTNPATVPDCTTLVTPLAGTSDVTITTDVSWQAIADADGYFLTVGTSIGGNDILNNEDVGNVTTYDLTNDLPEDTEIFVTITPYNEEGNATGCSEESFTTELIPVVPSCTTISDPLNGATNVAIDTDLSWNSVDGATGYLVSVGITQGGIEIANSIDVGNVTIYDFPTDLIENRTFYVTIIPYNDVGDAVGCMEESFRTGESTLNDPPACTTLTIPLNGAIDIAIGSNLTWGSSFNADGYRLTVGTSSGATDIINNQDVGNVTTFDLLADLPEGTEIFVTIVPYNSFGDATGCSEESFTTETLATIPSCTTLSIPLDGATNVLIGTDLSWNSISDATGYRLIVGTSSGGSDIINNQDVGNVTTFDLPTDLPENTEIFVTIIPYNAVGDATGCSEESFTTETIATIPSCTTLSIPLDGAANVGIGTDLSWNSISDATGYRLIVGTSSGGSDIINNQDVGNVTTFDLPADLPENTEIFVTIIPYNAVGDATGCSEESFTTETVATIPSCTTLSIPLDGATDISIGTDLSWNAVSNATGYRLIVGTSSGGSDIINNQDVGNVTTFDLPAELLENTEIFVTIIPYNAVGDATGCSEESFTTETVATIPSCTTLSIPFDGATDISIGTDLSWNSISDAAGYRLIVGTSSGGSDIINNQDVGNVTTFDLSTDLPENTEIFVAIIPYNAVGDATGCSEESFTTETLATIPSCTTLSNPLSGDTDVSVDTDISWNAVSDATGYRLTVGTSSGVTDIINNQDIGNVTTFDLPIDLPENTTVFVTITPYNILGDAIGCSEENFITENPIIIVEDDTKYGFSPDGDGINEFWEIDGIENYPENVVSIYNRWGDMVYEISGYNNTSRAFRGDANRLTNLGGGELPEGTYFFTINIPANNSLKKLKGFLVLKR</sequence>
<name>A0A1H7V766_AQUAM</name>
<proteinExistence type="predicted"/>
<dbReference type="InterPro" id="IPR011889">
    <property type="entry name" value="Liste_lipo_26"/>
</dbReference>
<dbReference type="CDD" id="cd00146">
    <property type="entry name" value="PKD"/>
    <property type="match status" value="1"/>
</dbReference>
<dbReference type="NCBIfam" id="TIGR04131">
    <property type="entry name" value="Bac_Flav_CTERM"/>
    <property type="match status" value="1"/>
</dbReference>
<dbReference type="EMBL" id="FOAB01000008">
    <property type="protein sequence ID" value="SEM05061.1"/>
    <property type="molecule type" value="Genomic_DNA"/>
</dbReference>
<feature type="domain" description="PKD" evidence="1">
    <location>
        <begin position="67"/>
        <end position="106"/>
    </location>
</feature>